<dbReference type="GeneID" id="38119069"/>
<feature type="transmembrane region" description="Helical" evidence="5">
    <location>
        <begin position="122"/>
        <end position="142"/>
    </location>
</feature>
<keyword evidence="7" id="KW-1185">Reference proteome</keyword>
<feature type="transmembrane region" description="Helical" evidence="5">
    <location>
        <begin position="20"/>
        <end position="40"/>
    </location>
</feature>
<feature type="transmembrane region" description="Helical" evidence="5">
    <location>
        <begin position="246"/>
        <end position="266"/>
    </location>
</feature>
<feature type="transmembrane region" description="Helical" evidence="5">
    <location>
        <begin position="211"/>
        <end position="231"/>
    </location>
</feature>
<feature type="transmembrane region" description="Helical" evidence="5">
    <location>
        <begin position="47"/>
        <end position="67"/>
    </location>
</feature>
<sequence>MAINDTIDFELFRYSPSQAAAGLFAALFLATTAVHIHQLVKSRPRAWYFTPFVIGGLFQITGYTIRIPTHTNPESVPLFATQGILILLAPPLYAATIYMVLGRPITFLNSEHLSLIPVKWTTKVFVTGDILAFLMQVAGAGIMSAGSNSVDSYKTGENVTVAGLGVQLAFFGFFTVTCVVFHRRMRRNSTATAGAEEKPNGTLRGQSWESVLLALYTVSGLILVRSVFRLVEYIQGNDGYLISHEVFMYVFDAALMFLVMVVMNVWHPSGVLGGSWMGRKGDAESLELDSSLRELQAQSQS</sequence>
<dbReference type="STRING" id="1810919.A0A3D8R4J3"/>
<dbReference type="EMBL" id="PVWQ01000011">
    <property type="protein sequence ID" value="RDW68939.1"/>
    <property type="molecule type" value="Genomic_DNA"/>
</dbReference>
<dbReference type="RefSeq" id="XP_026600728.1">
    <property type="nucleotide sequence ID" value="XM_026750715.1"/>
</dbReference>
<dbReference type="InterPro" id="IPR007568">
    <property type="entry name" value="RTA1"/>
</dbReference>
<comment type="caution">
    <text evidence="6">The sequence shown here is derived from an EMBL/GenBank/DDBJ whole genome shotgun (WGS) entry which is preliminary data.</text>
</comment>
<evidence type="ECO:0000256" key="3">
    <source>
        <dbReference type="ARBA" id="ARBA00022989"/>
    </source>
</evidence>
<evidence type="ECO:0000256" key="5">
    <source>
        <dbReference type="SAM" id="Phobius"/>
    </source>
</evidence>
<evidence type="ECO:0000313" key="6">
    <source>
        <dbReference type="EMBL" id="RDW68939.1"/>
    </source>
</evidence>
<protein>
    <submittedName>
        <fullName evidence="6">Putative RTA1 like protein</fullName>
    </submittedName>
</protein>
<name>A0A3D8R4J3_9EURO</name>
<keyword evidence="4 5" id="KW-0472">Membrane</keyword>
<evidence type="ECO:0000256" key="4">
    <source>
        <dbReference type="ARBA" id="ARBA00023136"/>
    </source>
</evidence>
<feature type="transmembrane region" description="Helical" evidence="5">
    <location>
        <begin position="162"/>
        <end position="181"/>
    </location>
</feature>
<dbReference type="Proteomes" id="UP000256690">
    <property type="component" value="Unassembled WGS sequence"/>
</dbReference>
<accession>A0A3D8R4J3</accession>
<dbReference type="PANTHER" id="PTHR31465:SF1">
    <property type="entry name" value="PROTEIN RTA1-RELATED"/>
    <property type="match status" value="1"/>
</dbReference>
<comment type="subcellular location">
    <subcellularLocation>
        <location evidence="1">Membrane</location>
        <topology evidence="1">Multi-pass membrane protein</topology>
    </subcellularLocation>
</comment>
<dbReference type="AlphaFoldDB" id="A0A3D8R4J3"/>
<keyword evidence="3 5" id="KW-1133">Transmembrane helix</keyword>
<dbReference type="Pfam" id="PF04479">
    <property type="entry name" value="RTA1"/>
    <property type="match status" value="1"/>
</dbReference>
<keyword evidence="2 5" id="KW-0812">Transmembrane</keyword>
<gene>
    <name evidence="6" type="ORF">DSM5745_08699</name>
</gene>
<organism evidence="6 7">
    <name type="scientific">Aspergillus mulundensis</name>
    <dbReference type="NCBI Taxonomy" id="1810919"/>
    <lineage>
        <taxon>Eukaryota</taxon>
        <taxon>Fungi</taxon>
        <taxon>Dikarya</taxon>
        <taxon>Ascomycota</taxon>
        <taxon>Pezizomycotina</taxon>
        <taxon>Eurotiomycetes</taxon>
        <taxon>Eurotiomycetidae</taxon>
        <taxon>Eurotiales</taxon>
        <taxon>Aspergillaceae</taxon>
        <taxon>Aspergillus</taxon>
        <taxon>Aspergillus subgen. Nidulantes</taxon>
    </lineage>
</organism>
<proteinExistence type="predicted"/>
<dbReference type="OrthoDB" id="3358017at2759"/>
<dbReference type="PANTHER" id="PTHR31465">
    <property type="entry name" value="PROTEIN RTA1-RELATED"/>
    <property type="match status" value="1"/>
</dbReference>
<evidence type="ECO:0000313" key="7">
    <source>
        <dbReference type="Proteomes" id="UP000256690"/>
    </source>
</evidence>
<evidence type="ECO:0000256" key="2">
    <source>
        <dbReference type="ARBA" id="ARBA00022692"/>
    </source>
</evidence>
<evidence type="ECO:0000256" key="1">
    <source>
        <dbReference type="ARBA" id="ARBA00004141"/>
    </source>
</evidence>
<feature type="transmembrane region" description="Helical" evidence="5">
    <location>
        <begin position="79"/>
        <end position="101"/>
    </location>
</feature>
<dbReference type="GO" id="GO:0016020">
    <property type="term" value="C:membrane"/>
    <property type="evidence" value="ECO:0007669"/>
    <property type="project" value="UniProtKB-SubCell"/>
</dbReference>
<reference evidence="6 7" key="1">
    <citation type="journal article" date="2018" name="IMA Fungus">
        <title>IMA Genome-F 9: Draft genome sequence of Annulohypoxylon stygium, Aspergillus mulundensis, Berkeleyomyces basicola (syn. Thielaviopsis basicola), Ceratocystis smalleyi, two Cercospora beticola strains, Coleophoma cylindrospora, Fusarium fracticaudum, Phialophora cf. hyalina, and Morchella septimelata.</title>
        <authorList>
            <person name="Wingfield B.D."/>
            <person name="Bills G.F."/>
            <person name="Dong Y."/>
            <person name="Huang W."/>
            <person name="Nel W.J."/>
            <person name="Swalarsk-Parry B.S."/>
            <person name="Vaghefi N."/>
            <person name="Wilken P.M."/>
            <person name="An Z."/>
            <person name="de Beer Z.W."/>
            <person name="De Vos L."/>
            <person name="Chen L."/>
            <person name="Duong T.A."/>
            <person name="Gao Y."/>
            <person name="Hammerbacher A."/>
            <person name="Kikkert J.R."/>
            <person name="Li Y."/>
            <person name="Li H."/>
            <person name="Li K."/>
            <person name="Li Q."/>
            <person name="Liu X."/>
            <person name="Ma X."/>
            <person name="Naidoo K."/>
            <person name="Pethybridge S.J."/>
            <person name="Sun J."/>
            <person name="Steenkamp E.T."/>
            <person name="van der Nest M.A."/>
            <person name="van Wyk S."/>
            <person name="Wingfield M.J."/>
            <person name="Xiong C."/>
            <person name="Yue Q."/>
            <person name="Zhang X."/>
        </authorList>
    </citation>
    <scope>NUCLEOTIDE SEQUENCE [LARGE SCALE GENOMIC DNA]</scope>
    <source>
        <strain evidence="6 7">DSM 5745</strain>
    </source>
</reference>